<protein>
    <submittedName>
        <fullName evidence="1">(salmon louse) hypothetical protein</fullName>
    </submittedName>
</protein>
<dbReference type="Proteomes" id="UP000675881">
    <property type="component" value="Unassembled WGS sequence"/>
</dbReference>
<organism evidence="1 2">
    <name type="scientific">Lepeophtheirus salmonis</name>
    <name type="common">Salmon louse</name>
    <name type="synonym">Caligus salmonis</name>
    <dbReference type="NCBI Taxonomy" id="72036"/>
    <lineage>
        <taxon>Eukaryota</taxon>
        <taxon>Metazoa</taxon>
        <taxon>Ecdysozoa</taxon>
        <taxon>Arthropoda</taxon>
        <taxon>Crustacea</taxon>
        <taxon>Multicrustacea</taxon>
        <taxon>Hexanauplia</taxon>
        <taxon>Copepoda</taxon>
        <taxon>Siphonostomatoida</taxon>
        <taxon>Caligidae</taxon>
        <taxon>Lepeophtheirus</taxon>
    </lineage>
</organism>
<reference evidence="1" key="1">
    <citation type="submission" date="2021-02" db="EMBL/GenBank/DDBJ databases">
        <authorList>
            <person name="Bekaert M."/>
        </authorList>
    </citation>
    <scope>NUCLEOTIDE SEQUENCE</scope>
    <source>
        <strain evidence="1">IoA-00</strain>
    </source>
</reference>
<evidence type="ECO:0000313" key="1">
    <source>
        <dbReference type="EMBL" id="CAF2740842.1"/>
    </source>
</evidence>
<dbReference type="EMBL" id="CAJNVT010000006">
    <property type="protein sequence ID" value="CAF2740842.1"/>
    <property type="molecule type" value="Genomic_DNA"/>
</dbReference>
<name>A0A817FA09_LEPSM</name>
<proteinExistence type="predicted"/>
<gene>
    <name evidence="1" type="ORF">LSAA_34</name>
</gene>
<dbReference type="PANTHER" id="PTHR45913">
    <property type="entry name" value="EPM2A-INTERACTING PROTEIN 1"/>
    <property type="match status" value="1"/>
</dbReference>
<sequence length="175" mass="20506">MDSIALSKRTVVRRAEKISDDLMNQVKDASKQFLWYLLALDESTDVQDTVQLLKCRAAEVMNDKIKAEHPAMSSYHFTASSIKKQKYHVHLNSLAIEFGRRFQDFKYLELRFNMPTYPFTTNIDLAPEDLQLELRDFQANNVLKERFKSDSLPDFYTVIVKRFISKLKKTLLLSF</sequence>
<evidence type="ECO:0000313" key="2">
    <source>
        <dbReference type="Proteomes" id="UP000675881"/>
    </source>
</evidence>
<dbReference type="PANTHER" id="PTHR45913:SF9">
    <property type="entry name" value="GENERAL TRANSCRIPTION FACTOR II-I REPEAT DOMAIN-CONTAINING PROTEIN 2-LIKE-RELATED"/>
    <property type="match status" value="1"/>
</dbReference>
<keyword evidence="2" id="KW-1185">Reference proteome</keyword>
<dbReference type="AlphaFoldDB" id="A0A817FA09"/>
<accession>A0A817FA09</accession>
<comment type="caution">
    <text evidence="1">The sequence shown here is derived from an EMBL/GenBank/DDBJ whole genome shotgun (WGS) entry which is preliminary data.</text>
</comment>